<feature type="non-terminal residue" evidence="1">
    <location>
        <position position="245"/>
    </location>
</feature>
<proteinExistence type="predicted"/>
<protein>
    <submittedName>
        <fullName evidence="1">Uncharacterized protein</fullName>
    </submittedName>
</protein>
<keyword evidence="2" id="KW-1185">Reference proteome</keyword>
<organism evidence="1 2">
    <name type="scientific">Cichlidogyrus casuarinus</name>
    <dbReference type="NCBI Taxonomy" id="1844966"/>
    <lineage>
        <taxon>Eukaryota</taxon>
        <taxon>Metazoa</taxon>
        <taxon>Spiralia</taxon>
        <taxon>Lophotrochozoa</taxon>
        <taxon>Platyhelminthes</taxon>
        <taxon>Monogenea</taxon>
        <taxon>Monopisthocotylea</taxon>
        <taxon>Dactylogyridea</taxon>
        <taxon>Ancyrocephalidae</taxon>
        <taxon>Cichlidogyrus</taxon>
    </lineage>
</organism>
<dbReference type="EMBL" id="JBJKFK010003366">
    <property type="protein sequence ID" value="KAL3309975.1"/>
    <property type="molecule type" value="Genomic_DNA"/>
</dbReference>
<comment type="caution">
    <text evidence="1">The sequence shown here is derived from an EMBL/GenBank/DDBJ whole genome shotgun (WGS) entry which is preliminary data.</text>
</comment>
<reference evidence="1 2" key="1">
    <citation type="submission" date="2024-11" db="EMBL/GenBank/DDBJ databases">
        <title>Adaptive evolution of stress response genes in parasites aligns with host niche diversity.</title>
        <authorList>
            <person name="Hahn C."/>
            <person name="Resl P."/>
        </authorList>
    </citation>
    <scope>NUCLEOTIDE SEQUENCE [LARGE SCALE GENOMIC DNA]</scope>
    <source>
        <strain evidence="1">EGGRZ-B1_66</strain>
        <tissue evidence="1">Body</tissue>
    </source>
</reference>
<accession>A0ABD2PR57</accession>
<gene>
    <name evidence="1" type="ORF">Ciccas_011465</name>
</gene>
<dbReference type="AlphaFoldDB" id="A0ABD2PR57"/>
<evidence type="ECO:0000313" key="1">
    <source>
        <dbReference type="EMBL" id="KAL3309975.1"/>
    </source>
</evidence>
<name>A0ABD2PR57_9PLAT</name>
<dbReference type="Proteomes" id="UP001626550">
    <property type="component" value="Unassembled WGS sequence"/>
</dbReference>
<sequence>MIVTEQMSTHRNPFSHLLDQKNRNIKTIYQNSRSRSLSNTNPQIGSAFRSRGGSMVYSSTPLNNAYYSDANCVLRTSFDPTLQAEINNGHSLAAMYDGSEFATFGTRTCIRGEQVIPRPTHPHVSLKIKNEISFFKQLDIGGPPQQFIIEDKRNFAFDELYRKISALETQNSRVQQCVEDLAEENYRLKTRASSVQQQQQLQQQQQIRTCNREAEEELIEEIVEEEEILRQKPRAKLTQSSVHIQ</sequence>
<evidence type="ECO:0000313" key="2">
    <source>
        <dbReference type="Proteomes" id="UP001626550"/>
    </source>
</evidence>